<evidence type="ECO:0000256" key="5">
    <source>
        <dbReference type="SAM" id="MobiDB-lite"/>
    </source>
</evidence>
<dbReference type="InterPro" id="IPR019786">
    <property type="entry name" value="Zinc_finger_PHD-type_CS"/>
</dbReference>
<feature type="compositionally biased region" description="Basic residues" evidence="5">
    <location>
        <begin position="289"/>
        <end position="305"/>
    </location>
</feature>
<feature type="compositionally biased region" description="Basic and acidic residues" evidence="5">
    <location>
        <begin position="721"/>
        <end position="734"/>
    </location>
</feature>
<feature type="domain" description="RING-type" evidence="7">
    <location>
        <begin position="68"/>
        <end position="109"/>
    </location>
</feature>
<feature type="compositionally biased region" description="Polar residues" evidence="5">
    <location>
        <begin position="515"/>
        <end position="535"/>
    </location>
</feature>
<dbReference type="InterPro" id="IPR001841">
    <property type="entry name" value="Znf_RING"/>
</dbReference>
<dbReference type="CDD" id="cd15536">
    <property type="entry name" value="PHD_PHRF1"/>
    <property type="match status" value="1"/>
</dbReference>
<feature type="compositionally biased region" description="Basic residues" evidence="5">
    <location>
        <begin position="1086"/>
        <end position="1095"/>
    </location>
</feature>
<proteinExistence type="predicted"/>
<feature type="region of interest" description="Disordered" evidence="5">
    <location>
        <begin position="1"/>
        <end position="65"/>
    </location>
</feature>
<dbReference type="Pfam" id="PF00628">
    <property type="entry name" value="PHD"/>
    <property type="match status" value="1"/>
</dbReference>
<keyword evidence="1" id="KW-0479">Metal-binding</keyword>
<feature type="compositionally biased region" description="Polar residues" evidence="5">
    <location>
        <begin position="1778"/>
        <end position="1790"/>
    </location>
</feature>
<feature type="compositionally biased region" description="Acidic residues" evidence="5">
    <location>
        <begin position="637"/>
        <end position="653"/>
    </location>
</feature>
<feature type="compositionally biased region" description="Basic and acidic residues" evidence="5">
    <location>
        <begin position="1176"/>
        <end position="1205"/>
    </location>
</feature>
<dbReference type="SUPFAM" id="SSF57850">
    <property type="entry name" value="RING/U-box"/>
    <property type="match status" value="1"/>
</dbReference>
<evidence type="ECO:0008006" key="10">
    <source>
        <dbReference type="Google" id="ProtNLM"/>
    </source>
</evidence>
<dbReference type="Pfam" id="PF13639">
    <property type="entry name" value="zf-RING_2"/>
    <property type="match status" value="1"/>
</dbReference>
<evidence type="ECO:0000313" key="8">
    <source>
        <dbReference type="EMBL" id="CAL8079511.1"/>
    </source>
</evidence>
<feature type="compositionally biased region" description="Basic and acidic residues" evidence="5">
    <location>
        <begin position="1235"/>
        <end position="1245"/>
    </location>
</feature>
<reference evidence="8 9" key="1">
    <citation type="submission" date="2024-08" db="EMBL/GenBank/DDBJ databases">
        <authorList>
            <person name="Cucini C."/>
            <person name="Frati F."/>
        </authorList>
    </citation>
    <scope>NUCLEOTIDE SEQUENCE [LARGE SCALE GENOMIC DNA]</scope>
</reference>
<feature type="compositionally biased region" description="Polar residues" evidence="5">
    <location>
        <begin position="920"/>
        <end position="931"/>
    </location>
</feature>
<dbReference type="PROSITE" id="PS00518">
    <property type="entry name" value="ZF_RING_1"/>
    <property type="match status" value="1"/>
</dbReference>
<dbReference type="SUPFAM" id="SSF57903">
    <property type="entry name" value="FYVE/PHD zinc finger"/>
    <property type="match status" value="1"/>
</dbReference>
<evidence type="ECO:0000259" key="7">
    <source>
        <dbReference type="PROSITE" id="PS50089"/>
    </source>
</evidence>
<dbReference type="Pfam" id="PF23030">
    <property type="entry name" value="SCAF11-like_C"/>
    <property type="match status" value="1"/>
</dbReference>
<dbReference type="InterPro" id="IPR057031">
    <property type="entry name" value="SFR19-like_C"/>
</dbReference>
<dbReference type="InterPro" id="IPR013083">
    <property type="entry name" value="Znf_RING/FYVE/PHD"/>
</dbReference>
<feature type="compositionally biased region" description="Low complexity" evidence="5">
    <location>
        <begin position="966"/>
        <end position="980"/>
    </location>
</feature>
<feature type="compositionally biased region" description="Polar residues" evidence="5">
    <location>
        <begin position="946"/>
        <end position="960"/>
    </location>
</feature>
<feature type="compositionally biased region" description="Basic and acidic residues" evidence="5">
    <location>
        <begin position="1476"/>
        <end position="1487"/>
    </location>
</feature>
<feature type="region of interest" description="Disordered" evidence="5">
    <location>
        <begin position="503"/>
        <end position="831"/>
    </location>
</feature>
<feature type="compositionally biased region" description="Basic and acidic residues" evidence="5">
    <location>
        <begin position="1"/>
        <end position="11"/>
    </location>
</feature>
<feature type="compositionally biased region" description="Basic and acidic residues" evidence="5">
    <location>
        <begin position="1053"/>
        <end position="1069"/>
    </location>
</feature>
<evidence type="ECO:0000256" key="3">
    <source>
        <dbReference type="ARBA" id="ARBA00022833"/>
    </source>
</evidence>
<dbReference type="PROSITE" id="PS01359">
    <property type="entry name" value="ZF_PHD_1"/>
    <property type="match status" value="1"/>
</dbReference>
<feature type="region of interest" description="Disordered" evidence="5">
    <location>
        <begin position="1728"/>
        <end position="1853"/>
    </location>
</feature>
<gene>
    <name evidence="8" type="ORF">ODALV1_LOCUS4385</name>
</gene>
<comment type="caution">
    <text evidence="8">The sequence shown here is derived from an EMBL/GenBank/DDBJ whole genome shotgun (WGS) entry which is preliminary data.</text>
</comment>
<sequence>MNPENSEDREAPPPTEEDLDSDVGTIFSDDEGCKELDDDDEVEEGAAVTDDDSDSSLSSDSDDGTEKCPICLQRLSDQEIGSPEMCEHQFCLRCITAWSKKVATCPIDRKFFSTILVKKQWNGDVVRIENVNFQNAPNNEEEYDSTPTYCEICGRCDREDRLLLCDGCDLGYHLECLDPPLEYVPIEDWFCPSCVLQGLNLQEEEETPDPVVRTTRSHSNVRIPRTLQSQRILESILPPEEEEEEVSISPVGVAPSVPTPKPRRKRATPKRKTTSRRTKKRSLANGAGTRRKRRSRRKTRRRRRRVAVDKRPNTARGRIAHQLGIMPPLPGQIYVGLPPACRNAGNSTAHSSASTSTSINNMRYSAGITPLRMFGAANDLSDLVDSWSDEEGPVSFARVSSVHQPFGATLKGPPEVISTPEPTNCDVLGLILKKQYILLHDKNIKIARDGTLVPSISSANLPANATTIEERSPKNTATFTFSKQSNQSPHTSRAVSTVTTCGLTSNDNTDHRNHFNANQQNTYDRSGGSSNSIQEASRETTQNTQGGGGLGSNSYSSTSTGATAHPNSRAPMGNNQSSWEDESVPEVENDDEFDIYSDIEETPLDKVEAASKTDSTETTRTATLVSHLPADDKTNEDCGDERDSDQDDMVICEEQERSQVGSQQSAEIPIPPTAPTNDGPLHVETTASNEKLPQTPESIPLPDSPPPELPEVEEEEEEENENKIEEGPAEEVKVTKPPPRQKYDPSEPLTSSDEDEKSQRIVERRVSKRKSSSPTKLSDMIGSTSRRPSAARGYSPTKAQERKSRSQDTPSSAPASDLNCIPIPPEEGRRPVIHFSIPTRHKLLPISSLMKRQKGVAKRETRVDGGSTINFQSEISKAFSSSENDGTEQKEEQDVDENVPKISLVAEIFGSDEEEDSEEIATQNVPATSNGQEASEEQKEEAPEQTSKPVQAAIDTSSGLWKTLSAEPEPVAPPVVAQTPDVPPESQTNQTLPTANPLPTQGSEDEPEIIEIVTINPPALPLQPRRYFGGHMRRELETISDSDSDIEVINMVNKEEQRPPAEKPKERNKSPSKSRNSSRSRSPADHKRRGRKRRFSGSSESHFEEGEIIDGNESKKQKKDKKRKAKKQRPLKDRLGAKAPPDPNEKNQSGLHSNISSDEDSRVEDKNVAWKKPPKRLHDTNSRGAKTKSEHSSNREKEKEPEEGKSPTSRRRTRGSASPDRRAGPAYGSGRSHSRLSDRFSRSHSGDSWNRNKRKPSRSGSSNSYDSPRSGQRRHHRRSTSPSHRLGHSRSPSKSPEPIRSRASHVSKGTKRSESAGSRGRDKAHRSRKPRKSTLSRSRSPASVSKVQKKIQKYSKSVDTHKKKKAKLKKGDLALTLKSKRRAKERLKEKEKRKLAQKAKEEEKQATKVKPAKEKGEKKKRKREKSLSPVKAIVADGDSIVVSLSFQKDPPAPSKSTSDKGTSLKENKSSKKSGKRTSETSKYKESSSSRSPAISKKLDLGAEDLSSNSEESNHDREMGASKVSSSADGSGRILGRYETEPLYNATADSSKVGAVQGEDGEVIQDDSLVTSTRDSLEPSVSTEEEYPNSATSPAHSKSSEPAKLVVQSVSSSAHSPRVPGGPSSGSSATFTPQSQSQGSQSAAGSSMQKASASSMAHSELPSVAPQAVAATSAPQSQAIRYPPPPPNMLTPVLASVATALLAVRQHNVDNNLAMLGDQMKNRSMGMMKNTNQRSQPKAGRSSSGFQSGGGGDSPLSPNSSDGDDLFEPPTDHGAGSSKKGSGNRNQQKPQGNLFDSLFGAEPSGSRPQQNKPASKPGKSQPSRFGQGQKKVQRKESGGASQSNSQSAPCDINVNEEMPASAVELSVQEKLLKKLNRQERVVEEVKMCLKPHYIKKHVTKEEYKEILRRAVPKVCHSKTGEINPNKIRELIEAYVRKFRHSRKKP</sequence>
<feature type="compositionally biased region" description="Low complexity" evidence="5">
    <location>
        <begin position="1615"/>
        <end position="1656"/>
    </location>
</feature>
<evidence type="ECO:0000313" key="9">
    <source>
        <dbReference type="Proteomes" id="UP001642540"/>
    </source>
</evidence>
<feature type="compositionally biased region" description="Basic and acidic residues" evidence="5">
    <location>
        <begin position="603"/>
        <end position="617"/>
    </location>
</feature>
<feature type="compositionally biased region" description="Polar residues" evidence="5">
    <location>
        <begin position="1805"/>
        <end position="1825"/>
    </location>
</feature>
<keyword evidence="2 4" id="KW-0863">Zinc-finger</keyword>
<dbReference type="InterPro" id="IPR017907">
    <property type="entry name" value="Znf_RING_CS"/>
</dbReference>
<dbReference type="SMART" id="SM00249">
    <property type="entry name" value="PHD"/>
    <property type="match status" value="1"/>
</dbReference>
<feature type="compositionally biased region" description="Basic residues" evidence="5">
    <location>
        <begin position="261"/>
        <end position="282"/>
    </location>
</feature>
<feature type="compositionally biased region" description="Polar residues" evidence="5">
    <location>
        <begin position="1146"/>
        <end position="1156"/>
    </location>
</feature>
<feature type="compositionally biased region" description="Basic and acidic residues" evidence="5">
    <location>
        <begin position="1386"/>
        <end position="1417"/>
    </location>
</feature>
<feature type="compositionally biased region" description="Acidic residues" evidence="5">
    <location>
        <begin position="28"/>
        <end position="54"/>
    </location>
</feature>
<accession>A0ABP1PW11</accession>
<keyword evidence="3" id="KW-0862">Zinc</keyword>
<evidence type="ECO:0000256" key="2">
    <source>
        <dbReference type="ARBA" id="ARBA00022771"/>
    </source>
</evidence>
<protein>
    <recommendedName>
        <fullName evidence="10">PHD and RING finger domain-containing protein 1</fullName>
    </recommendedName>
</protein>
<feature type="compositionally biased region" description="Polar residues" evidence="5">
    <location>
        <begin position="985"/>
        <end position="1002"/>
    </location>
</feature>
<feature type="region of interest" description="Disordered" evidence="5">
    <location>
        <begin position="479"/>
        <end position="498"/>
    </location>
</feature>
<evidence type="ECO:0000256" key="1">
    <source>
        <dbReference type="ARBA" id="ARBA00022723"/>
    </source>
</evidence>
<dbReference type="InterPro" id="IPR047157">
    <property type="entry name" value="PHRF1/Atg35"/>
</dbReference>
<feature type="compositionally biased region" description="Basic and acidic residues" evidence="5">
    <location>
        <begin position="1159"/>
        <end position="1168"/>
    </location>
</feature>
<feature type="compositionally biased region" description="Acidic residues" evidence="5">
    <location>
        <begin position="910"/>
        <end position="919"/>
    </location>
</feature>
<feature type="domain" description="PHD-type" evidence="6">
    <location>
        <begin position="147"/>
        <end position="197"/>
    </location>
</feature>
<evidence type="ECO:0000256" key="4">
    <source>
        <dbReference type="PROSITE-ProRule" id="PRU00175"/>
    </source>
</evidence>
<feature type="compositionally biased region" description="Basic residues" evidence="5">
    <location>
        <begin position="1322"/>
        <end position="1334"/>
    </location>
</feature>
<feature type="compositionally biased region" description="Acidic residues" evidence="5">
    <location>
        <begin position="710"/>
        <end position="720"/>
    </location>
</feature>
<dbReference type="InterPro" id="IPR001965">
    <property type="entry name" value="Znf_PHD"/>
</dbReference>
<dbReference type="Gene3D" id="3.30.40.10">
    <property type="entry name" value="Zinc/RING finger domain, C3HC4 (zinc finger)"/>
    <property type="match status" value="2"/>
</dbReference>
<dbReference type="PROSITE" id="PS50016">
    <property type="entry name" value="ZF_PHD_2"/>
    <property type="match status" value="1"/>
</dbReference>
<dbReference type="PROSITE" id="PS50089">
    <property type="entry name" value="ZF_RING_2"/>
    <property type="match status" value="1"/>
</dbReference>
<dbReference type="InterPro" id="IPR019787">
    <property type="entry name" value="Znf_PHD-finger"/>
</dbReference>
<feature type="compositionally biased region" description="Basic residues" evidence="5">
    <location>
        <begin position="1116"/>
        <end position="1129"/>
    </location>
</feature>
<feature type="region of interest" description="Disordered" evidence="5">
    <location>
        <begin position="239"/>
        <end position="319"/>
    </location>
</feature>
<dbReference type="SMART" id="SM00184">
    <property type="entry name" value="RING"/>
    <property type="match status" value="2"/>
</dbReference>
<feature type="compositionally biased region" description="Polar residues" evidence="5">
    <location>
        <begin position="1258"/>
        <end position="1270"/>
    </location>
</feature>
<feature type="region of interest" description="Disordered" evidence="5">
    <location>
        <begin position="875"/>
        <end position="1688"/>
    </location>
</feature>
<dbReference type="Proteomes" id="UP001642540">
    <property type="component" value="Unassembled WGS sequence"/>
</dbReference>
<dbReference type="PANTHER" id="PTHR12618:SF20">
    <property type="entry name" value="PHD AND RING FINGER DOMAIN-CONTAINING PROTEIN 1"/>
    <property type="match status" value="1"/>
</dbReference>
<feature type="compositionally biased region" description="Polar residues" evidence="5">
    <location>
        <begin position="1335"/>
        <end position="1346"/>
    </location>
</feature>
<dbReference type="EMBL" id="CAXLJM020000013">
    <property type="protein sequence ID" value="CAL8079511.1"/>
    <property type="molecule type" value="Genomic_DNA"/>
</dbReference>
<feature type="compositionally biased region" description="Low complexity" evidence="5">
    <location>
        <begin position="1837"/>
        <end position="1847"/>
    </location>
</feature>
<dbReference type="InterPro" id="IPR011011">
    <property type="entry name" value="Znf_FYVE_PHD"/>
</dbReference>
<dbReference type="PANTHER" id="PTHR12618">
    <property type="entry name" value="PHD AND RING FINGER DOMAIN-CONTAINING PROTEIN 1"/>
    <property type="match status" value="1"/>
</dbReference>
<keyword evidence="9" id="KW-1185">Reference proteome</keyword>
<feature type="compositionally biased region" description="Acidic residues" evidence="5">
    <location>
        <begin position="579"/>
        <end position="602"/>
    </location>
</feature>
<evidence type="ECO:0000259" key="6">
    <source>
        <dbReference type="PROSITE" id="PS50016"/>
    </source>
</evidence>
<organism evidence="8 9">
    <name type="scientific">Orchesella dallaii</name>
    <dbReference type="NCBI Taxonomy" id="48710"/>
    <lineage>
        <taxon>Eukaryota</taxon>
        <taxon>Metazoa</taxon>
        <taxon>Ecdysozoa</taxon>
        <taxon>Arthropoda</taxon>
        <taxon>Hexapoda</taxon>
        <taxon>Collembola</taxon>
        <taxon>Entomobryomorpha</taxon>
        <taxon>Entomobryoidea</taxon>
        <taxon>Orchesellidae</taxon>
        <taxon>Orchesellinae</taxon>
        <taxon>Orchesella</taxon>
    </lineage>
</organism>
<name>A0ABP1PW11_9HEXA</name>
<feature type="compositionally biased region" description="Low complexity" evidence="5">
    <location>
        <begin position="552"/>
        <end position="564"/>
    </location>
</feature>
<feature type="compositionally biased region" description="Polar residues" evidence="5">
    <location>
        <begin position="875"/>
        <end position="884"/>
    </location>
</feature>
<feature type="compositionally biased region" description="Polar residues" evidence="5">
    <location>
        <begin position="1567"/>
        <end position="1581"/>
    </location>
</feature>